<name>A0A166A6G5_EXIGL</name>
<dbReference type="Gene3D" id="3.80.10.10">
    <property type="entry name" value="Ribonuclease Inhibitor"/>
    <property type="match status" value="1"/>
</dbReference>
<dbReference type="InterPro" id="IPR032675">
    <property type="entry name" value="LRR_dom_sf"/>
</dbReference>
<dbReference type="InterPro" id="IPR036047">
    <property type="entry name" value="F-box-like_dom_sf"/>
</dbReference>
<dbReference type="InParanoid" id="A0A166A6G5"/>
<reference evidence="2 3" key="1">
    <citation type="journal article" date="2016" name="Mol. Biol. Evol.">
        <title>Comparative Genomics of Early-Diverging Mushroom-Forming Fungi Provides Insights into the Origins of Lignocellulose Decay Capabilities.</title>
        <authorList>
            <person name="Nagy L.G."/>
            <person name="Riley R."/>
            <person name="Tritt A."/>
            <person name="Adam C."/>
            <person name="Daum C."/>
            <person name="Floudas D."/>
            <person name="Sun H."/>
            <person name="Yadav J.S."/>
            <person name="Pangilinan J."/>
            <person name="Larsson K.H."/>
            <person name="Matsuura K."/>
            <person name="Barry K."/>
            <person name="Labutti K."/>
            <person name="Kuo R."/>
            <person name="Ohm R.A."/>
            <person name="Bhattacharya S.S."/>
            <person name="Shirouzu T."/>
            <person name="Yoshinaga Y."/>
            <person name="Martin F.M."/>
            <person name="Grigoriev I.V."/>
            <person name="Hibbett D.S."/>
        </authorList>
    </citation>
    <scope>NUCLEOTIDE SEQUENCE [LARGE SCALE GENOMIC DNA]</scope>
    <source>
        <strain evidence="2 3">HHB12029</strain>
    </source>
</reference>
<sequence>MRKGNALCPQLDPQLLSPRDSQHIMTLSSNWGVDDAWSVPAFYLASLVCDADGPLWERHISTLPLELLSASFEHLPLKDLVTATHVCRCWRSAALSHAKLWSHINTSNRDQLVAMLARSRNALLSVTLQVCPPTARLDIRNRIVEGSDSTHEEFLDLQLYEYTQDPISRLYDALLPHMARVHTLHIEDSELTSSLHELLNASAPRLATFSLNIRAYTLDGELQLVLVKGRFFNDDAPHLRSFSICGPKLDPTVIGHATIRSLRYLEFSGGYEGLTDDMLNVLRDVPEVVLHLERYVWASERGSVSSLVLSPALFYVGLDDYYHVRALVLLPDPAAMDVDELVVMDGLVRATVTSTGCIRDIRGLFGDGVLSYTLSTLDTLTRLTVSESVWSSGLDAVANIPNLIELSIQLPYEDGTTEFVMLQEDKLVPRTPRLKRLVLDGRRYTSTVHRRLIDEFDLDASSSITVSTGISSQTLFRFVSRLCAQRPVVTLKGFQLTSMGPNDPSYLGLLDAVDDVECIV</sequence>
<dbReference type="Pfam" id="PF12937">
    <property type="entry name" value="F-box-like"/>
    <property type="match status" value="1"/>
</dbReference>
<dbReference type="AlphaFoldDB" id="A0A166A6G5"/>
<evidence type="ECO:0000313" key="2">
    <source>
        <dbReference type="EMBL" id="KZV88949.1"/>
    </source>
</evidence>
<dbReference type="EMBL" id="KV426086">
    <property type="protein sequence ID" value="KZV88949.1"/>
    <property type="molecule type" value="Genomic_DNA"/>
</dbReference>
<dbReference type="PROSITE" id="PS50181">
    <property type="entry name" value="FBOX"/>
    <property type="match status" value="1"/>
</dbReference>
<dbReference type="InterPro" id="IPR001810">
    <property type="entry name" value="F-box_dom"/>
</dbReference>
<accession>A0A166A6G5</accession>
<dbReference type="SUPFAM" id="SSF81383">
    <property type="entry name" value="F-box domain"/>
    <property type="match status" value="1"/>
</dbReference>
<protein>
    <recommendedName>
        <fullName evidence="1">F-box domain-containing protein</fullName>
    </recommendedName>
</protein>
<dbReference type="Proteomes" id="UP000077266">
    <property type="component" value="Unassembled WGS sequence"/>
</dbReference>
<gene>
    <name evidence="2" type="ORF">EXIGLDRAFT_838868</name>
</gene>
<proteinExistence type="predicted"/>
<evidence type="ECO:0000259" key="1">
    <source>
        <dbReference type="PROSITE" id="PS50181"/>
    </source>
</evidence>
<organism evidence="2 3">
    <name type="scientific">Exidia glandulosa HHB12029</name>
    <dbReference type="NCBI Taxonomy" id="1314781"/>
    <lineage>
        <taxon>Eukaryota</taxon>
        <taxon>Fungi</taxon>
        <taxon>Dikarya</taxon>
        <taxon>Basidiomycota</taxon>
        <taxon>Agaricomycotina</taxon>
        <taxon>Agaricomycetes</taxon>
        <taxon>Auriculariales</taxon>
        <taxon>Exidiaceae</taxon>
        <taxon>Exidia</taxon>
    </lineage>
</organism>
<dbReference type="SMART" id="SM00256">
    <property type="entry name" value="FBOX"/>
    <property type="match status" value="1"/>
</dbReference>
<dbReference type="PANTHER" id="PTHR38926">
    <property type="entry name" value="F-BOX DOMAIN CONTAINING PROTEIN, EXPRESSED"/>
    <property type="match status" value="1"/>
</dbReference>
<dbReference type="STRING" id="1314781.A0A166A6G5"/>
<dbReference type="OrthoDB" id="3046363at2759"/>
<feature type="domain" description="F-box" evidence="1">
    <location>
        <begin position="57"/>
        <end position="104"/>
    </location>
</feature>
<dbReference type="PANTHER" id="PTHR38926:SF72">
    <property type="entry name" value="IM:7136021-RELATED"/>
    <property type="match status" value="1"/>
</dbReference>
<keyword evidence="3" id="KW-1185">Reference proteome</keyword>
<evidence type="ECO:0000313" key="3">
    <source>
        <dbReference type="Proteomes" id="UP000077266"/>
    </source>
</evidence>